<accession>A0A833HPE9</accession>
<keyword evidence="2" id="KW-1185">Reference proteome</keyword>
<dbReference type="Proteomes" id="UP000465601">
    <property type="component" value="Unassembled WGS sequence"/>
</dbReference>
<dbReference type="AlphaFoldDB" id="A0A833HPE9"/>
<name>A0A833HPE9_9FIRM</name>
<comment type="caution">
    <text evidence="1">The sequence shown here is derived from an EMBL/GenBank/DDBJ whole genome shotgun (WGS) entry which is preliminary data.</text>
</comment>
<dbReference type="Gene3D" id="1.20.1440.60">
    <property type="entry name" value="23S rRNA-intervening sequence"/>
    <property type="match status" value="1"/>
</dbReference>
<reference evidence="1 2" key="1">
    <citation type="submission" date="2019-10" db="EMBL/GenBank/DDBJ databases">
        <title>Alkaliphilus serpentinus sp. nov. and Alkaliphilus pronyensis sp. nov., two novel anaerobic alkaliphilic species isolated from the serpentinized-hosted hydrothermal field of the Prony Bay (New Caledonia).</title>
        <authorList>
            <person name="Postec A."/>
        </authorList>
    </citation>
    <scope>NUCLEOTIDE SEQUENCE [LARGE SCALE GENOMIC DNA]</scope>
    <source>
        <strain evidence="1 2">LacT</strain>
    </source>
</reference>
<dbReference type="SUPFAM" id="SSF158446">
    <property type="entry name" value="IVS-encoded protein-like"/>
    <property type="match status" value="1"/>
</dbReference>
<evidence type="ECO:0000313" key="1">
    <source>
        <dbReference type="EMBL" id="KAB3529717.1"/>
    </source>
</evidence>
<dbReference type="OrthoDB" id="285993at2"/>
<dbReference type="NCBIfam" id="TIGR02436">
    <property type="entry name" value="four helix bundle protein"/>
    <property type="match status" value="1"/>
</dbReference>
<protein>
    <submittedName>
        <fullName evidence="1">Four helix bundle protein</fullName>
    </submittedName>
</protein>
<proteinExistence type="predicted"/>
<evidence type="ECO:0000313" key="2">
    <source>
        <dbReference type="Proteomes" id="UP000465601"/>
    </source>
</evidence>
<dbReference type="PANTHER" id="PTHR38471:SF2">
    <property type="entry name" value="FOUR HELIX BUNDLE PROTEIN"/>
    <property type="match status" value="1"/>
</dbReference>
<dbReference type="PIRSF" id="PIRSF035652">
    <property type="entry name" value="CHP02436"/>
    <property type="match status" value="1"/>
</dbReference>
<dbReference type="Pfam" id="PF05635">
    <property type="entry name" value="23S_rRNA_IVP"/>
    <property type="match status" value="1"/>
</dbReference>
<dbReference type="PANTHER" id="PTHR38471">
    <property type="entry name" value="FOUR HELIX BUNDLE PROTEIN"/>
    <property type="match status" value="1"/>
</dbReference>
<dbReference type="InterPro" id="IPR036583">
    <property type="entry name" value="23S_rRNA_IVS_sf"/>
</dbReference>
<dbReference type="RefSeq" id="WP_151866018.1">
    <property type="nucleotide sequence ID" value="NZ_WBZB01000026.1"/>
</dbReference>
<dbReference type="EMBL" id="WBZB01000026">
    <property type="protein sequence ID" value="KAB3529717.1"/>
    <property type="molecule type" value="Genomic_DNA"/>
</dbReference>
<sequence length="121" mass="14098">MGYSYERIIREKSFKFSVNIIKFSKHMRMVKKEYILSNQLKRSGTSVGANIEEAQYAPTKKDFGHKLYIALKEAAEAKYWLCLIKDGEEAESKLVDPLLKECEEIISLLTAITKKIRYRED</sequence>
<dbReference type="InterPro" id="IPR012657">
    <property type="entry name" value="23S_rRNA-intervening_sequence"/>
</dbReference>
<gene>
    <name evidence="1" type="ORF">F8153_08950</name>
</gene>
<organism evidence="1 2">
    <name type="scientific">Alkaliphilus serpentinus</name>
    <dbReference type="NCBI Taxonomy" id="1482731"/>
    <lineage>
        <taxon>Bacteria</taxon>
        <taxon>Bacillati</taxon>
        <taxon>Bacillota</taxon>
        <taxon>Clostridia</taxon>
        <taxon>Peptostreptococcales</taxon>
        <taxon>Natronincolaceae</taxon>
        <taxon>Alkaliphilus</taxon>
    </lineage>
</organism>